<reference evidence="2" key="1">
    <citation type="submission" date="2020-07" db="EMBL/GenBank/DDBJ databases">
        <title>Ethylene signaling mediates host invasion by parasitic plants.</title>
        <authorList>
            <person name="Yoshida S."/>
        </authorList>
    </citation>
    <scope>NUCLEOTIDE SEQUENCE</scope>
    <source>
        <strain evidence="2">Okayama</strain>
    </source>
</reference>
<dbReference type="EMBL" id="BMAC01000134">
    <property type="protein sequence ID" value="GFP86901.1"/>
    <property type="molecule type" value="Genomic_DNA"/>
</dbReference>
<feature type="compositionally biased region" description="Polar residues" evidence="1">
    <location>
        <begin position="78"/>
        <end position="93"/>
    </location>
</feature>
<evidence type="ECO:0000313" key="2">
    <source>
        <dbReference type="EMBL" id="GFP86901.1"/>
    </source>
</evidence>
<protein>
    <submittedName>
        <fullName evidence="2">E3 ubiquitin-protein ligase aip2</fullName>
    </submittedName>
</protein>
<evidence type="ECO:0000256" key="1">
    <source>
        <dbReference type="SAM" id="MobiDB-lite"/>
    </source>
</evidence>
<comment type="caution">
    <text evidence="2">The sequence shown here is derived from an EMBL/GenBank/DDBJ whole genome shotgun (WGS) entry which is preliminary data.</text>
</comment>
<feature type="region of interest" description="Disordered" evidence="1">
    <location>
        <begin position="78"/>
        <end position="164"/>
    </location>
</feature>
<evidence type="ECO:0000313" key="3">
    <source>
        <dbReference type="Proteomes" id="UP000653305"/>
    </source>
</evidence>
<organism evidence="2 3">
    <name type="scientific">Phtheirospermum japonicum</name>
    <dbReference type="NCBI Taxonomy" id="374723"/>
    <lineage>
        <taxon>Eukaryota</taxon>
        <taxon>Viridiplantae</taxon>
        <taxon>Streptophyta</taxon>
        <taxon>Embryophyta</taxon>
        <taxon>Tracheophyta</taxon>
        <taxon>Spermatophyta</taxon>
        <taxon>Magnoliopsida</taxon>
        <taxon>eudicotyledons</taxon>
        <taxon>Gunneridae</taxon>
        <taxon>Pentapetalae</taxon>
        <taxon>asterids</taxon>
        <taxon>lamiids</taxon>
        <taxon>Lamiales</taxon>
        <taxon>Orobanchaceae</taxon>
        <taxon>Orobanchaceae incertae sedis</taxon>
        <taxon>Phtheirospermum</taxon>
    </lineage>
</organism>
<proteinExistence type="predicted"/>
<accession>A0A830BXV6</accession>
<gene>
    <name evidence="2" type="ORF">PHJA_000833900</name>
</gene>
<dbReference type="AlphaFoldDB" id="A0A830BXV6"/>
<name>A0A830BXV6_9LAMI</name>
<dbReference type="Proteomes" id="UP000653305">
    <property type="component" value="Unassembled WGS sequence"/>
</dbReference>
<dbReference type="OrthoDB" id="8062037at2759"/>
<keyword evidence="3" id="KW-1185">Reference proteome</keyword>
<sequence length="164" mass="18348">MEDEIRRQLFHTRLTSKAAPPSGQNPVATILKSTYTSSGFWQTGLHLFQEAEQLVPNASDRKHLQSCISMARDQLNEVQNKSKGLRSTENRTNGGYLFEGHLTVDPEPPQPDQADDVEELELATHRRRRMTLSSIDAPNDNGGVDVNPPPSPHPNENVHPAQHR</sequence>